<keyword evidence="4" id="KW-0138">CF(0)</keyword>
<dbReference type="PANTHER" id="PTHR11410">
    <property type="entry name" value="ATP SYNTHASE SUBUNIT A"/>
    <property type="match status" value="1"/>
</dbReference>
<keyword evidence="6" id="KW-0375">Hydrogen ion transport</keyword>
<keyword evidence="5 12" id="KW-0812">Transmembrane</keyword>
<feature type="transmembrane region" description="Helical" evidence="12">
    <location>
        <begin position="90"/>
        <end position="113"/>
    </location>
</feature>
<dbReference type="EMBL" id="MN082144">
    <property type="protein sequence ID" value="QFP99041.1"/>
    <property type="molecule type" value="Genomic_DNA"/>
</dbReference>
<evidence type="ECO:0000256" key="7">
    <source>
        <dbReference type="ARBA" id="ARBA00022989"/>
    </source>
</evidence>
<dbReference type="Pfam" id="PF00119">
    <property type="entry name" value="ATP-synt_A"/>
    <property type="match status" value="1"/>
</dbReference>
<keyword evidence="8" id="KW-0406">Ion transport</keyword>
<dbReference type="GO" id="GO:0046933">
    <property type="term" value="F:proton-transporting ATP synthase activity, rotational mechanism"/>
    <property type="evidence" value="ECO:0007669"/>
    <property type="project" value="TreeGrafter"/>
</dbReference>
<dbReference type="InterPro" id="IPR045083">
    <property type="entry name" value="ATP_synth_F0_asu_bact/mt"/>
</dbReference>
<reference evidence="13" key="1">
    <citation type="submission" date="2019-06" db="EMBL/GenBank/DDBJ databases">
        <authorList>
            <person name="Wideman J.G."/>
            <person name="Richards T.A."/>
        </authorList>
    </citation>
    <scope>NUCLEOTIDE SEQUENCE</scope>
</reference>
<keyword evidence="10" id="KW-0066">ATP synthesis</keyword>
<dbReference type="GO" id="GO:0045259">
    <property type="term" value="C:proton-transporting ATP synthase complex"/>
    <property type="evidence" value="ECO:0007669"/>
    <property type="project" value="UniProtKB-KW"/>
</dbReference>
<dbReference type="GO" id="GO:0005743">
    <property type="term" value="C:mitochondrial inner membrane"/>
    <property type="evidence" value="ECO:0007669"/>
    <property type="project" value="UniProtKB-SubCell"/>
</dbReference>
<dbReference type="CDD" id="cd00310">
    <property type="entry name" value="ATP-synt_Fo_a_6"/>
    <property type="match status" value="1"/>
</dbReference>
<feature type="transmembrane region" description="Helical" evidence="12">
    <location>
        <begin position="12"/>
        <end position="32"/>
    </location>
</feature>
<dbReference type="InterPro" id="IPR035908">
    <property type="entry name" value="F0_ATP_A_sf"/>
</dbReference>
<dbReference type="InterPro" id="IPR023011">
    <property type="entry name" value="ATP_synth_F0_asu_AS"/>
</dbReference>
<protein>
    <recommendedName>
        <fullName evidence="11">ATP synthase subunit a</fullName>
    </recommendedName>
</protein>
<evidence type="ECO:0000256" key="8">
    <source>
        <dbReference type="ARBA" id="ARBA00023065"/>
    </source>
</evidence>
<evidence type="ECO:0000313" key="13">
    <source>
        <dbReference type="EMBL" id="QFP99041.1"/>
    </source>
</evidence>
<feature type="transmembrane region" description="Helical" evidence="12">
    <location>
        <begin position="58"/>
        <end position="83"/>
    </location>
</feature>
<sequence length="153" mass="17718">MKIFFTVLRKVYIRFIFYLILTLYFSLAFFIGNNLIGVCFHKQKCFVLFLPEGVPVPIIPFLILIEYVSYISRIFSLAIRLFANMMSGHILLKILISFIWAIAGSSLIHWVWIGLPMTIVFLVIGLEFAIAFLQAYVFIVLISIYLNDVINTH</sequence>
<evidence type="ECO:0000256" key="12">
    <source>
        <dbReference type="SAM" id="Phobius"/>
    </source>
</evidence>
<dbReference type="AlphaFoldDB" id="A0A5P8DJU9"/>
<evidence type="ECO:0000256" key="9">
    <source>
        <dbReference type="ARBA" id="ARBA00023136"/>
    </source>
</evidence>
<proteinExistence type="inferred from homology"/>
<evidence type="ECO:0000256" key="3">
    <source>
        <dbReference type="ARBA" id="ARBA00022448"/>
    </source>
</evidence>
<evidence type="ECO:0000256" key="10">
    <source>
        <dbReference type="ARBA" id="ARBA00023310"/>
    </source>
</evidence>
<evidence type="ECO:0000256" key="4">
    <source>
        <dbReference type="ARBA" id="ARBA00022547"/>
    </source>
</evidence>
<keyword evidence="9 12" id="KW-0472">Membrane</keyword>
<dbReference type="Gene3D" id="1.20.120.220">
    <property type="entry name" value="ATP synthase, F0 complex, subunit A"/>
    <property type="match status" value="1"/>
</dbReference>
<evidence type="ECO:0000256" key="11">
    <source>
        <dbReference type="RuleBase" id="RU004450"/>
    </source>
</evidence>
<evidence type="ECO:0000256" key="1">
    <source>
        <dbReference type="ARBA" id="ARBA00004141"/>
    </source>
</evidence>
<evidence type="ECO:0000256" key="2">
    <source>
        <dbReference type="ARBA" id="ARBA00006810"/>
    </source>
</evidence>
<keyword evidence="13" id="KW-0496">Mitochondrion</keyword>
<accession>A0A5P8DJU9</accession>
<dbReference type="PANTHER" id="PTHR11410:SF0">
    <property type="entry name" value="ATP SYNTHASE SUBUNIT A"/>
    <property type="match status" value="1"/>
</dbReference>
<dbReference type="PROSITE" id="PS00449">
    <property type="entry name" value="ATPASE_A"/>
    <property type="match status" value="1"/>
</dbReference>
<gene>
    <name evidence="13" type="primary">atp6</name>
</gene>
<evidence type="ECO:0000256" key="6">
    <source>
        <dbReference type="ARBA" id="ARBA00022781"/>
    </source>
</evidence>
<keyword evidence="7 12" id="KW-1133">Transmembrane helix</keyword>
<dbReference type="InterPro" id="IPR000568">
    <property type="entry name" value="ATP_synth_F0_asu"/>
</dbReference>
<name>A0A5P8DJU9_9EUKA</name>
<dbReference type="SUPFAM" id="SSF81336">
    <property type="entry name" value="F1F0 ATP synthase subunit A"/>
    <property type="match status" value="1"/>
</dbReference>
<keyword evidence="3" id="KW-0813">Transport</keyword>
<geneLocation type="mitochondrion" evidence="13"/>
<organism evidence="13">
    <name type="scientific">Rhizaria sp</name>
    <dbReference type="NCBI Taxonomy" id="2204297"/>
    <lineage>
        <taxon>Eukaryota</taxon>
        <taxon>Sar</taxon>
        <taxon>Rhizaria</taxon>
    </lineage>
</organism>
<dbReference type="PRINTS" id="PR00123">
    <property type="entry name" value="ATPASEA"/>
</dbReference>
<evidence type="ECO:0000256" key="5">
    <source>
        <dbReference type="ARBA" id="ARBA00022692"/>
    </source>
</evidence>
<comment type="similarity">
    <text evidence="2">Belongs to the ATPase A chain family.</text>
</comment>
<dbReference type="NCBIfam" id="TIGR01131">
    <property type="entry name" value="ATP_synt_6_or_A"/>
    <property type="match status" value="1"/>
</dbReference>
<comment type="subcellular location">
    <subcellularLocation>
        <location evidence="1">Membrane</location>
        <topology evidence="1">Multi-pass membrane protein</topology>
    </subcellularLocation>
    <subcellularLocation>
        <location evidence="11">Mitochondrion inner membrane</location>
        <topology evidence="11">Multi-pass membrane protein</topology>
    </subcellularLocation>
</comment>
<feature type="transmembrane region" description="Helical" evidence="12">
    <location>
        <begin position="119"/>
        <end position="146"/>
    </location>
</feature>